<reference evidence="3" key="1">
    <citation type="submission" date="2017-06" db="EMBL/GenBank/DDBJ databases">
        <authorList>
            <person name="Varghese N."/>
            <person name="Submissions S."/>
        </authorList>
    </citation>
    <scope>NUCLEOTIDE SEQUENCE [LARGE SCALE GENOMIC DNA]</scope>
    <source>
        <strain evidence="3">DSM 11116</strain>
    </source>
</reference>
<keyword evidence="1" id="KW-0812">Transmembrane</keyword>
<keyword evidence="1" id="KW-1133">Transmembrane helix</keyword>
<feature type="transmembrane region" description="Helical" evidence="1">
    <location>
        <begin position="160"/>
        <end position="178"/>
    </location>
</feature>
<proteinExistence type="predicted"/>
<gene>
    <name evidence="2" type="ORF">SAMN06265337_3796</name>
</gene>
<evidence type="ECO:0008006" key="4">
    <source>
        <dbReference type="Google" id="ProtNLM"/>
    </source>
</evidence>
<feature type="transmembrane region" description="Helical" evidence="1">
    <location>
        <begin position="102"/>
        <end position="122"/>
    </location>
</feature>
<feature type="transmembrane region" description="Helical" evidence="1">
    <location>
        <begin position="134"/>
        <end position="154"/>
    </location>
</feature>
<dbReference type="OrthoDB" id="1121601at2"/>
<evidence type="ECO:0000313" key="2">
    <source>
        <dbReference type="EMBL" id="SNC77214.1"/>
    </source>
</evidence>
<feature type="transmembrane region" description="Helical" evidence="1">
    <location>
        <begin position="185"/>
        <end position="211"/>
    </location>
</feature>
<feature type="transmembrane region" description="Helical" evidence="1">
    <location>
        <begin position="321"/>
        <end position="339"/>
    </location>
</feature>
<keyword evidence="1" id="KW-0472">Membrane</keyword>
<sequence length="527" mass="59538">MPEISSTAPPRPVWNPHLAAILVFVGAALLFYLPYLQWLPRGIHEWAQADRLALALNFYDRGMDFFHPRTFSVASIDSVTGVEFPLPAYLAALLGKVAGRQYISLLFRVITITVSVTGYYFLFRIVFAHTQNFAAALLPGFFLLASPVFAYYSGNYLPDPASASLVFMGLYYVQHFWFQQRRLGYLAIGLGLLTLAALLKISSVIYLGATVVPLLGLSYFQPAVFNRKQKLLFLLILVLAGAALVGYTIYNKYLNAAYASDLFLAAPRPITTPEERFYVWQRITELWWQEYFIALDYWLLRLGAGLAVLGALIHWRLWPRHLIVVGFLGIAVVGGRLFYELMGLQFVDHDYYFISPYIPLAVLVVMLGLIGLDKLVGHQWYVQVALLALVVLLGFNGYRQHQARMADPYRSFSDYYAYRWMQEGAAELARQQVPASARVLVLGEPDPNLALVYFDRRGLTWQADLAALPEDAILQKMVDLGLSYLIMSRESYNKFAPVHAGLLAHSQTILDKPAFVVLKPSLANRHW</sequence>
<name>A0A212UGM2_9BACT</name>
<keyword evidence="3" id="KW-1185">Reference proteome</keyword>
<dbReference type="AlphaFoldDB" id="A0A212UGM2"/>
<feature type="transmembrane region" description="Helical" evidence="1">
    <location>
        <begin position="231"/>
        <end position="250"/>
    </location>
</feature>
<feature type="transmembrane region" description="Helical" evidence="1">
    <location>
        <begin position="298"/>
        <end position="315"/>
    </location>
</feature>
<organism evidence="2 3">
    <name type="scientific">Hymenobacter gelipurpurascens</name>
    <dbReference type="NCBI Taxonomy" id="89968"/>
    <lineage>
        <taxon>Bacteria</taxon>
        <taxon>Pseudomonadati</taxon>
        <taxon>Bacteroidota</taxon>
        <taxon>Cytophagia</taxon>
        <taxon>Cytophagales</taxon>
        <taxon>Hymenobacteraceae</taxon>
        <taxon>Hymenobacter</taxon>
    </lineage>
</organism>
<dbReference type="EMBL" id="FYEW01000003">
    <property type="protein sequence ID" value="SNC77214.1"/>
    <property type="molecule type" value="Genomic_DNA"/>
</dbReference>
<feature type="transmembrane region" description="Helical" evidence="1">
    <location>
        <begin position="351"/>
        <end position="372"/>
    </location>
</feature>
<dbReference type="Proteomes" id="UP000198131">
    <property type="component" value="Unassembled WGS sequence"/>
</dbReference>
<evidence type="ECO:0000313" key="3">
    <source>
        <dbReference type="Proteomes" id="UP000198131"/>
    </source>
</evidence>
<feature type="transmembrane region" description="Helical" evidence="1">
    <location>
        <begin position="12"/>
        <end position="33"/>
    </location>
</feature>
<feature type="transmembrane region" description="Helical" evidence="1">
    <location>
        <begin position="378"/>
        <end position="395"/>
    </location>
</feature>
<dbReference type="RefSeq" id="WP_088845204.1">
    <property type="nucleotide sequence ID" value="NZ_FYEW01000003.1"/>
</dbReference>
<accession>A0A212UGM2</accession>
<protein>
    <recommendedName>
        <fullName evidence="4">Dolichyl-phosphate-mannose-protein mannosyltransferase</fullName>
    </recommendedName>
</protein>
<evidence type="ECO:0000256" key="1">
    <source>
        <dbReference type="SAM" id="Phobius"/>
    </source>
</evidence>